<dbReference type="PANTHER" id="PTHR43311:SF2">
    <property type="entry name" value="GLUTAMATE--TRNA LIGASE, MITOCHONDRIAL-RELATED"/>
    <property type="match status" value="1"/>
</dbReference>
<dbReference type="AlphaFoldDB" id="A0AAX4H7K6"/>
<evidence type="ECO:0000256" key="5">
    <source>
        <dbReference type="ARBA" id="ARBA00022741"/>
    </source>
</evidence>
<dbReference type="InterPro" id="IPR049940">
    <property type="entry name" value="GluQ/Sye"/>
</dbReference>
<dbReference type="Pfam" id="PF19269">
    <property type="entry name" value="Anticodon_2"/>
    <property type="match status" value="1"/>
</dbReference>
<dbReference type="GO" id="GO:0006424">
    <property type="term" value="P:glutamyl-tRNA aminoacylation"/>
    <property type="evidence" value="ECO:0007669"/>
    <property type="project" value="InterPro"/>
</dbReference>
<dbReference type="InterPro" id="IPR020751">
    <property type="entry name" value="aa-tRNA-synth_I_codon-bd_sub2"/>
</dbReference>
<dbReference type="GO" id="GO:0005524">
    <property type="term" value="F:ATP binding"/>
    <property type="evidence" value="ECO:0007669"/>
    <property type="project" value="UniProtKB-KW"/>
</dbReference>
<dbReference type="RefSeq" id="XP_062876948.1">
    <property type="nucleotide sequence ID" value="XM_063020878.1"/>
</dbReference>
<keyword evidence="7 11" id="KW-0648">Protein biosynthesis</keyword>
<name>A0AAX4H7K6_9ASCO</name>
<dbReference type="SUPFAM" id="SSF52374">
    <property type="entry name" value="Nucleotidylyl transferase"/>
    <property type="match status" value="1"/>
</dbReference>
<dbReference type="CDD" id="cd00808">
    <property type="entry name" value="GluRS_core"/>
    <property type="match status" value="1"/>
</dbReference>
<dbReference type="InterPro" id="IPR000924">
    <property type="entry name" value="Glu/Gln-tRNA-synth"/>
</dbReference>
<dbReference type="GO" id="GO:0005739">
    <property type="term" value="C:mitochondrion"/>
    <property type="evidence" value="ECO:0007669"/>
    <property type="project" value="UniProtKB-SubCell"/>
</dbReference>
<evidence type="ECO:0000256" key="6">
    <source>
        <dbReference type="ARBA" id="ARBA00022840"/>
    </source>
</evidence>
<accession>A0AAX4H7K6</accession>
<sequence length="534" mass="60916">MIVSSSLRCIVKNIKFSTRNDTRGYAHTFLKGRSPLSPSKNTIHPRKPVRTRFAPSPTGLLHLGSLRTALYNFLLAKQTKGQFVLRLEDTDQTRVVPGAEENVYEALKWAGIDADESPVVGGPYGPYKQSERAAIYKEYVDILLSKGLAYKCYCSKDRLISLRESAHKLQPPTTVTYDRKCLHDQSQGLESSDYVVRFKSPDVYPITEDLKRGKLDIQPQYNQQDRRFDDFVIMKLDGLPTYHFANVIDDHLMKIDYVIRGEEWLTSTPKHLALYQAFGWEPPKFVHVPLLTSLDEKKLSKRHGDVGVFAFRDKGVVPQALVNFVALFGWSPKRATNKAMKEVLTLPEMIERFRLDDMTKGNTKVSDSKLWFFNRSHLRSFPVLSSQLQELTELTFDDFAEQVSGSFDKDYYKKCLAATFGHIDKPSDVVKEHPYFFEDVDYSGIDVSQNQYMLKILEAARNELILERKPASVPALKELLPGQSAKEINESLRFALTGPVHGVKIHDIVEIIGNEKYLQRLENAIGYLESHKGK</sequence>
<dbReference type="HAMAP" id="MF_00022">
    <property type="entry name" value="Glu_tRNA_synth_type1"/>
    <property type="match status" value="1"/>
</dbReference>
<keyword evidence="6 11" id="KW-0067">ATP-binding</keyword>
<evidence type="ECO:0000256" key="7">
    <source>
        <dbReference type="ARBA" id="ARBA00022917"/>
    </source>
</evidence>
<comment type="subcellular location">
    <subcellularLocation>
        <location evidence="1">Mitochondrion</location>
    </subcellularLocation>
</comment>
<dbReference type="GO" id="GO:0008270">
    <property type="term" value="F:zinc ion binding"/>
    <property type="evidence" value="ECO:0007669"/>
    <property type="project" value="InterPro"/>
</dbReference>
<reference evidence="14 15" key="1">
    <citation type="submission" date="2023-10" db="EMBL/GenBank/DDBJ databases">
        <title>Draft Genome Sequence of Candida saopaulonensis from a very Premature Infant with Sepsis.</title>
        <authorList>
            <person name="Ning Y."/>
            <person name="Dai R."/>
            <person name="Xiao M."/>
            <person name="Xu Y."/>
            <person name="Yan Q."/>
            <person name="Zhang L."/>
        </authorList>
    </citation>
    <scope>NUCLEOTIDE SEQUENCE [LARGE SCALE GENOMIC DNA]</scope>
    <source>
        <strain evidence="14 15">19XY460</strain>
    </source>
</reference>
<dbReference type="FunFam" id="3.40.50.620:FF:000045">
    <property type="entry name" value="Glutamate--tRNA ligase, mitochondrial"/>
    <property type="match status" value="1"/>
</dbReference>
<dbReference type="InterPro" id="IPR045462">
    <property type="entry name" value="aa-tRNA-synth_I_cd-bd"/>
</dbReference>
<dbReference type="NCBIfam" id="TIGR00464">
    <property type="entry name" value="gltX_bact"/>
    <property type="match status" value="1"/>
</dbReference>
<evidence type="ECO:0000256" key="3">
    <source>
        <dbReference type="ARBA" id="ARBA00012835"/>
    </source>
</evidence>
<dbReference type="InterPro" id="IPR004527">
    <property type="entry name" value="Glu-tRNA-ligase_bac/mito"/>
</dbReference>
<dbReference type="InterPro" id="IPR033910">
    <property type="entry name" value="GluRS_core"/>
</dbReference>
<dbReference type="PRINTS" id="PR00987">
    <property type="entry name" value="TRNASYNTHGLU"/>
</dbReference>
<feature type="domain" description="Aminoacyl-tRNA synthetase class I anticodon-binding" evidence="13">
    <location>
        <begin position="399"/>
        <end position="525"/>
    </location>
</feature>
<dbReference type="EC" id="6.1.1.17" evidence="3"/>
<evidence type="ECO:0000256" key="10">
    <source>
        <dbReference type="ARBA" id="ARBA00072917"/>
    </source>
</evidence>
<dbReference type="InterPro" id="IPR008925">
    <property type="entry name" value="aa_tRNA-synth_I_cd-bd_sf"/>
</dbReference>
<dbReference type="PANTHER" id="PTHR43311">
    <property type="entry name" value="GLUTAMATE--TRNA LIGASE"/>
    <property type="match status" value="1"/>
</dbReference>
<gene>
    <name evidence="14" type="ORF">PUMCH_001844</name>
</gene>
<evidence type="ECO:0000256" key="4">
    <source>
        <dbReference type="ARBA" id="ARBA00022598"/>
    </source>
</evidence>
<proteinExistence type="inferred from homology"/>
<evidence type="ECO:0000256" key="2">
    <source>
        <dbReference type="ARBA" id="ARBA00007894"/>
    </source>
</evidence>
<evidence type="ECO:0000256" key="9">
    <source>
        <dbReference type="ARBA" id="ARBA00030865"/>
    </source>
</evidence>
<keyword evidence="5 11" id="KW-0547">Nucleotide-binding</keyword>
<feature type="domain" description="Glutamyl/glutaminyl-tRNA synthetase class Ib catalytic" evidence="12">
    <location>
        <begin position="49"/>
        <end position="371"/>
    </location>
</feature>
<protein>
    <recommendedName>
        <fullName evidence="10">Glutamate--tRNA ligase, mitochondrial</fullName>
        <ecNumber evidence="3">6.1.1.17</ecNumber>
    </recommendedName>
    <alternativeName>
        <fullName evidence="9">Glutamyl-tRNA synthetase</fullName>
    </alternativeName>
</protein>
<keyword evidence="4 11" id="KW-0436">Ligase</keyword>
<evidence type="ECO:0000313" key="15">
    <source>
        <dbReference type="Proteomes" id="UP001338582"/>
    </source>
</evidence>
<evidence type="ECO:0000259" key="12">
    <source>
        <dbReference type="Pfam" id="PF00749"/>
    </source>
</evidence>
<dbReference type="KEGG" id="asau:88172909"/>
<dbReference type="EMBL" id="CP138895">
    <property type="protein sequence ID" value="WPK24565.1"/>
    <property type="molecule type" value="Genomic_DNA"/>
</dbReference>
<dbReference type="Pfam" id="PF00749">
    <property type="entry name" value="tRNA-synt_1c"/>
    <property type="match status" value="1"/>
</dbReference>
<dbReference type="Gene3D" id="3.40.50.620">
    <property type="entry name" value="HUPs"/>
    <property type="match status" value="1"/>
</dbReference>
<evidence type="ECO:0000259" key="13">
    <source>
        <dbReference type="Pfam" id="PF19269"/>
    </source>
</evidence>
<dbReference type="GO" id="GO:0004818">
    <property type="term" value="F:glutamate-tRNA ligase activity"/>
    <property type="evidence" value="ECO:0007669"/>
    <property type="project" value="UniProtKB-EC"/>
</dbReference>
<evidence type="ECO:0000313" key="14">
    <source>
        <dbReference type="EMBL" id="WPK24565.1"/>
    </source>
</evidence>
<dbReference type="Gene3D" id="1.10.10.350">
    <property type="match status" value="1"/>
</dbReference>
<dbReference type="Proteomes" id="UP001338582">
    <property type="component" value="Chromosome 2"/>
</dbReference>
<dbReference type="InterPro" id="IPR014729">
    <property type="entry name" value="Rossmann-like_a/b/a_fold"/>
</dbReference>
<dbReference type="GeneID" id="88172909"/>
<dbReference type="GO" id="GO:0000049">
    <property type="term" value="F:tRNA binding"/>
    <property type="evidence" value="ECO:0007669"/>
    <property type="project" value="InterPro"/>
</dbReference>
<keyword evidence="8 11" id="KW-0030">Aminoacyl-tRNA synthetase</keyword>
<evidence type="ECO:0000256" key="1">
    <source>
        <dbReference type="ARBA" id="ARBA00004173"/>
    </source>
</evidence>
<comment type="similarity">
    <text evidence="2">Belongs to the class-I aminoacyl-tRNA synthetase family. Glutamate--tRNA ligase type 1 subfamily.</text>
</comment>
<organism evidence="14 15">
    <name type="scientific">Australozyma saopauloensis</name>
    <dbReference type="NCBI Taxonomy" id="291208"/>
    <lineage>
        <taxon>Eukaryota</taxon>
        <taxon>Fungi</taxon>
        <taxon>Dikarya</taxon>
        <taxon>Ascomycota</taxon>
        <taxon>Saccharomycotina</taxon>
        <taxon>Pichiomycetes</taxon>
        <taxon>Metschnikowiaceae</taxon>
        <taxon>Australozyma</taxon>
    </lineage>
</organism>
<keyword evidence="15" id="KW-1185">Reference proteome</keyword>
<evidence type="ECO:0000256" key="8">
    <source>
        <dbReference type="ARBA" id="ARBA00023146"/>
    </source>
</evidence>
<evidence type="ECO:0000256" key="11">
    <source>
        <dbReference type="RuleBase" id="RU363037"/>
    </source>
</evidence>
<dbReference type="SUPFAM" id="SSF48163">
    <property type="entry name" value="An anticodon-binding domain of class I aminoacyl-tRNA synthetases"/>
    <property type="match status" value="1"/>
</dbReference>
<dbReference type="InterPro" id="IPR020058">
    <property type="entry name" value="Glu/Gln-tRNA-synth_Ib_cat-dom"/>
</dbReference>